<organism evidence="2">
    <name type="scientific">Pararge aegeria</name>
    <name type="common">speckled wood butterfly</name>
    <dbReference type="NCBI Taxonomy" id="116150"/>
    <lineage>
        <taxon>Eukaryota</taxon>
        <taxon>Metazoa</taxon>
        <taxon>Ecdysozoa</taxon>
        <taxon>Arthropoda</taxon>
        <taxon>Hexapoda</taxon>
        <taxon>Insecta</taxon>
        <taxon>Pterygota</taxon>
        <taxon>Neoptera</taxon>
        <taxon>Endopterygota</taxon>
        <taxon>Lepidoptera</taxon>
        <taxon>Glossata</taxon>
        <taxon>Ditrysia</taxon>
        <taxon>Papilionoidea</taxon>
        <taxon>Nymphalidae</taxon>
        <taxon>Satyrinae</taxon>
        <taxon>Satyrini</taxon>
        <taxon>Parargina</taxon>
        <taxon>Pararge</taxon>
    </lineage>
</organism>
<name>S4NUP4_9NEOP</name>
<proteinExistence type="predicted"/>
<feature type="compositionally biased region" description="Basic and acidic residues" evidence="1">
    <location>
        <begin position="17"/>
        <end position="44"/>
    </location>
</feature>
<evidence type="ECO:0000256" key="1">
    <source>
        <dbReference type="SAM" id="MobiDB-lite"/>
    </source>
</evidence>
<sequence length="80" mass="9090">MYLANKKHISQTTQQDGNDKANLEEKQEKNGIDNKAYEAEERNKPTSKVDANSHEEVNTNLNQSQIEMGFTESMLCTSKL</sequence>
<reference evidence="2" key="2">
    <citation type="submission" date="2013-05" db="EMBL/GenBank/DDBJ databases">
        <authorList>
            <person name="Carter J.-M."/>
            <person name="Baker S.C."/>
            <person name="Pink R."/>
            <person name="Carter D.R.F."/>
            <person name="Collins A."/>
            <person name="Tomlin J."/>
            <person name="Gibbs M."/>
            <person name="Breuker C.J."/>
        </authorList>
    </citation>
    <scope>NUCLEOTIDE SEQUENCE</scope>
    <source>
        <tissue evidence="2">Ovary</tissue>
    </source>
</reference>
<dbReference type="AlphaFoldDB" id="S4NUP4"/>
<reference evidence="2" key="1">
    <citation type="journal article" date="2013" name="BMC Genomics">
        <title>Unscrambling butterfly oogenesis.</title>
        <authorList>
            <person name="Carter J.M."/>
            <person name="Baker S.C."/>
            <person name="Pink R."/>
            <person name="Carter D.R."/>
            <person name="Collins A."/>
            <person name="Tomlin J."/>
            <person name="Gibbs M."/>
            <person name="Breuker C.J."/>
        </authorList>
    </citation>
    <scope>NUCLEOTIDE SEQUENCE</scope>
    <source>
        <tissue evidence="2">Ovary</tissue>
    </source>
</reference>
<accession>S4NUP4</accession>
<protein>
    <submittedName>
        <fullName evidence="2">Uncharacterized protein</fullName>
    </submittedName>
</protein>
<dbReference type="EMBL" id="GAIX01010089">
    <property type="protein sequence ID" value="JAA82471.1"/>
    <property type="molecule type" value="Transcribed_RNA"/>
</dbReference>
<evidence type="ECO:0000313" key="2">
    <source>
        <dbReference type="EMBL" id="JAA82471.1"/>
    </source>
</evidence>
<feature type="region of interest" description="Disordered" evidence="1">
    <location>
        <begin position="1"/>
        <end position="65"/>
    </location>
</feature>